<evidence type="ECO:0000313" key="2">
    <source>
        <dbReference type="Proteomes" id="UP001143910"/>
    </source>
</evidence>
<name>A0ACC1NJE3_9HYPO</name>
<dbReference type="Proteomes" id="UP001143910">
    <property type="component" value="Unassembled WGS sequence"/>
</dbReference>
<evidence type="ECO:0000313" key="1">
    <source>
        <dbReference type="EMBL" id="KAJ2979407.1"/>
    </source>
</evidence>
<proteinExistence type="predicted"/>
<comment type="caution">
    <text evidence="1">The sequence shown here is derived from an EMBL/GenBank/DDBJ whole genome shotgun (WGS) entry which is preliminary data.</text>
</comment>
<sequence length="567" mass="60922">MESFGFVRRAAWANAGFGRLRDIREHLMAIEPRYDPTVFPAEKEVPADEERTQPVDKAFDAAHTQHKSSVSSYRSQYLSGDLTPLDVARAILPLIRRDTVPPGEHAVAFLEVQADLVLKAAAASTLRYKENRSLGPLDGVPTAVKDEYDMEGFKTTFGSPNDYATFRLFGRESSRNTDQNVTSWCVRMAEEAGVVILGKLSLNEFGLDTAGCNATYGTPRNPYNPEYYPGGSSSGCAYAVATGLIPITLGSDGGGSIRIPASYCSVFGLKPTHGRLSFLPGQNHSNTASVNGPMAADVRSLTELYNVVKRPHPSCYFPMTRPVRLDSSNVKNDVQSKLLGIPESWFDGAEPAVQKLCRAMLDRLVHERGYKLIPIAIPFTSEGQVAHSITLLTDAATIVHDTTGGDAGEPHLARAWRHDNGNGLPACPKAAASPHAAPCVAVARASRYGISDGDETMRSMKYVWMANLCGIPSITVPAGLAPPVGSNGKTGEGDLPGSVPVGLMGMGEWCSEEGLLRFGLDAEEVGESVRRRPPNWVDVLAVAKSIKVAEAVTEAGDNLSCKRTGYP</sequence>
<keyword evidence="2" id="KW-1185">Reference proteome</keyword>
<dbReference type="EMBL" id="JANJQO010000287">
    <property type="protein sequence ID" value="KAJ2979407.1"/>
    <property type="molecule type" value="Genomic_DNA"/>
</dbReference>
<gene>
    <name evidence="1" type="ORF">NQ176_g3277</name>
</gene>
<reference evidence="1" key="1">
    <citation type="submission" date="2022-08" db="EMBL/GenBank/DDBJ databases">
        <title>Genome Sequence of Lecanicillium fungicola.</title>
        <authorList>
            <person name="Buettner E."/>
        </authorList>
    </citation>
    <scope>NUCLEOTIDE SEQUENCE</scope>
    <source>
        <strain evidence="1">Babe33</strain>
    </source>
</reference>
<accession>A0ACC1NJE3</accession>
<protein>
    <submittedName>
        <fullName evidence="1">Uncharacterized protein</fullName>
    </submittedName>
</protein>
<organism evidence="1 2">
    <name type="scientific">Zarea fungicola</name>
    <dbReference type="NCBI Taxonomy" id="93591"/>
    <lineage>
        <taxon>Eukaryota</taxon>
        <taxon>Fungi</taxon>
        <taxon>Dikarya</taxon>
        <taxon>Ascomycota</taxon>
        <taxon>Pezizomycotina</taxon>
        <taxon>Sordariomycetes</taxon>
        <taxon>Hypocreomycetidae</taxon>
        <taxon>Hypocreales</taxon>
        <taxon>Cordycipitaceae</taxon>
        <taxon>Zarea</taxon>
    </lineage>
</organism>